<dbReference type="AlphaFoldDB" id="A0A2X0KJ93"/>
<reference evidence="2" key="1">
    <citation type="submission" date="2016-10" db="EMBL/GenBank/DDBJ databases">
        <authorList>
            <person name="Jeantristanb JTB J.-T."/>
            <person name="Ricardo R."/>
        </authorList>
    </citation>
    <scope>NUCLEOTIDE SEQUENCE [LARGE SCALE GENOMIC DNA]</scope>
</reference>
<gene>
    <name evidence="1" type="ORF">BZ3500_MVSOF-1268-A1-R1_CHR6-3G08850</name>
</gene>
<name>A0A2X0KJ93_9BASI</name>
<evidence type="ECO:0000313" key="2">
    <source>
        <dbReference type="Proteomes" id="UP000249723"/>
    </source>
</evidence>
<evidence type="ECO:0000313" key="1">
    <source>
        <dbReference type="EMBL" id="SCZ93732.1"/>
    </source>
</evidence>
<keyword evidence="2" id="KW-1185">Reference proteome</keyword>
<accession>A0A2X0KJ93</accession>
<protein>
    <submittedName>
        <fullName evidence="1">BZ3500_MvSof-1268-A1-R1_Chr6-3g08850 protein</fullName>
    </submittedName>
</protein>
<organism evidence="1 2">
    <name type="scientific">Microbotryum saponariae</name>
    <dbReference type="NCBI Taxonomy" id="289078"/>
    <lineage>
        <taxon>Eukaryota</taxon>
        <taxon>Fungi</taxon>
        <taxon>Dikarya</taxon>
        <taxon>Basidiomycota</taxon>
        <taxon>Pucciniomycotina</taxon>
        <taxon>Microbotryomycetes</taxon>
        <taxon>Microbotryales</taxon>
        <taxon>Microbotryaceae</taxon>
        <taxon>Microbotryum</taxon>
    </lineage>
</organism>
<dbReference type="EMBL" id="FMWP01000048">
    <property type="protein sequence ID" value="SCZ93732.1"/>
    <property type="molecule type" value="Genomic_DNA"/>
</dbReference>
<sequence length="63" mass="7041">MLRANIVGTYGPPFGQQMDLRARGHLRVTTRLYARRKSCNCAPLGLHTRVIHSFASLGRTFGL</sequence>
<dbReference type="Proteomes" id="UP000249723">
    <property type="component" value="Unassembled WGS sequence"/>
</dbReference>
<proteinExistence type="predicted"/>